<feature type="region of interest" description="Disordered" evidence="1">
    <location>
        <begin position="119"/>
        <end position="171"/>
    </location>
</feature>
<evidence type="ECO:0000256" key="1">
    <source>
        <dbReference type="SAM" id="MobiDB-lite"/>
    </source>
</evidence>
<accession>A0A8B6M4K2</accession>
<dbReference type="EMBL" id="CABFMQ020000057">
    <property type="protein sequence ID" value="VTZ49299.1"/>
    <property type="molecule type" value="Genomic_DNA"/>
</dbReference>
<evidence type="ECO:0008006" key="4">
    <source>
        <dbReference type="Google" id="ProtNLM"/>
    </source>
</evidence>
<keyword evidence="3" id="KW-1185">Reference proteome</keyword>
<reference evidence="2 3" key="1">
    <citation type="submission" date="2019-05" db="EMBL/GenBank/DDBJ databases">
        <authorList>
            <person name="Farhan Ul Haque M."/>
        </authorList>
    </citation>
    <scope>NUCLEOTIDE SEQUENCE [LARGE SCALE GENOMIC DNA]</scope>
    <source>
        <strain evidence="2">2</strain>
    </source>
</reference>
<dbReference type="Proteomes" id="UP000485880">
    <property type="component" value="Unassembled WGS sequence"/>
</dbReference>
<sequence>MMLGTMKEKIMSHHLDSPLARQDIRLDITDLYVFRGEIGTVFVINVCHSIAGPVPVPGYHPEGMYEFKIDSDGDAVEDVTYRITFDARDERGNQAYVLRCLRGQTPPIPMRLARSSCAERRRRWSRPQRGYASGPARPAIPSGSNPRYFTPLDMRSRTGPRSILPDGIRTRPGIFSPAIRSTPLCWRCQTPPCSPTRPAAAASASGPWPRSPPTRADGVRSIGWAFQ</sequence>
<feature type="region of interest" description="Disordered" evidence="1">
    <location>
        <begin position="196"/>
        <end position="227"/>
    </location>
</feature>
<organism evidence="2 3">
    <name type="scientific">Methylocella tundrae</name>
    <dbReference type="NCBI Taxonomy" id="227605"/>
    <lineage>
        <taxon>Bacteria</taxon>
        <taxon>Pseudomonadati</taxon>
        <taxon>Pseudomonadota</taxon>
        <taxon>Alphaproteobacteria</taxon>
        <taxon>Hyphomicrobiales</taxon>
        <taxon>Beijerinckiaceae</taxon>
        <taxon>Methylocella</taxon>
    </lineage>
</organism>
<dbReference type="Pfam" id="PF14224">
    <property type="entry name" value="DUF4331"/>
    <property type="match status" value="1"/>
</dbReference>
<protein>
    <recommendedName>
        <fullName evidence="4">DUF4331 domain-containing protein</fullName>
    </recommendedName>
</protein>
<feature type="compositionally biased region" description="Low complexity" evidence="1">
    <location>
        <begin position="196"/>
        <end position="208"/>
    </location>
</feature>
<comment type="caution">
    <text evidence="2">The sequence shown here is derived from an EMBL/GenBank/DDBJ whole genome shotgun (WGS) entry which is preliminary data.</text>
</comment>
<gene>
    <name evidence="2" type="ORF">MPC4_150081</name>
</gene>
<dbReference type="InterPro" id="IPR025566">
    <property type="entry name" value="DUF4331"/>
</dbReference>
<proteinExistence type="predicted"/>
<evidence type="ECO:0000313" key="3">
    <source>
        <dbReference type="Proteomes" id="UP000485880"/>
    </source>
</evidence>
<name>A0A8B6M4K2_METTU</name>
<evidence type="ECO:0000313" key="2">
    <source>
        <dbReference type="EMBL" id="VTZ49299.1"/>
    </source>
</evidence>
<dbReference type="AlphaFoldDB" id="A0A8B6M4K2"/>